<protein>
    <submittedName>
        <fullName evidence="1">Uncharacterized protein</fullName>
    </submittedName>
</protein>
<accession>A0A354YWS7</accession>
<proteinExistence type="predicted"/>
<evidence type="ECO:0000313" key="2">
    <source>
        <dbReference type="Proteomes" id="UP000263273"/>
    </source>
</evidence>
<organism evidence="1 2">
    <name type="scientific">Syntrophomonas wolfei</name>
    <dbReference type="NCBI Taxonomy" id="863"/>
    <lineage>
        <taxon>Bacteria</taxon>
        <taxon>Bacillati</taxon>
        <taxon>Bacillota</taxon>
        <taxon>Clostridia</taxon>
        <taxon>Eubacteriales</taxon>
        <taxon>Syntrophomonadaceae</taxon>
        <taxon>Syntrophomonas</taxon>
    </lineage>
</organism>
<name>A0A354YWS7_9FIRM</name>
<reference evidence="1 2" key="1">
    <citation type="journal article" date="2018" name="Nat. Biotechnol.">
        <title>A standardized bacterial taxonomy based on genome phylogeny substantially revises the tree of life.</title>
        <authorList>
            <person name="Parks D.H."/>
            <person name="Chuvochina M."/>
            <person name="Waite D.W."/>
            <person name="Rinke C."/>
            <person name="Skarshewski A."/>
            <person name="Chaumeil P.A."/>
            <person name="Hugenholtz P."/>
        </authorList>
    </citation>
    <scope>NUCLEOTIDE SEQUENCE [LARGE SCALE GENOMIC DNA]</scope>
    <source>
        <strain evidence="1">UBA10948</strain>
    </source>
</reference>
<dbReference type="AlphaFoldDB" id="A0A354YWS7"/>
<dbReference type="Proteomes" id="UP000263273">
    <property type="component" value="Unassembled WGS sequence"/>
</dbReference>
<sequence length="198" mass="23666">MKQMNFNEYCRSVHPVSDRYPEYVTQKEMCAILGICKSTAYSLQKKGIIPFEYVRTSEGRRQRIKITDILLYQYKKLSFDELENEYTKDLRRYYQKQLCDFPLLLLVSDVMRFTGYSETTVSNWILRNELKPLSYKNKCIRSFHRGRGLLITKESFLDFLTGLYYRSITRKSDAHKEQARQYEQLFDTFMSKRGAVDV</sequence>
<evidence type="ECO:0000313" key="1">
    <source>
        <dbReference type="EMBL" id="HBK53798.1"/>
    </source>
</evidence>
<comment type="caution">
    <text evidence="1">The sequence shown here is derived from an EMBL/GenBank/DDBJ whole genome shotgun (WGS) entry which is preliminary data.</text>
</comment>
<dbReference type="EMBL" id="DNZF01000169">
    <property type="protein sequence ID" value="HBK53798.1"/>
    <property type="molecule type" value="Genomic_DNA"/>
</dbReference>
<gene>
    <name evidence="1" type="ORF">DDZ44_07680</name>
</gene>